<dbReference type="AlphaFoldDB" id="A0A250WQX4"/>
<reference evidence="2 3" key="1">
    <citation type="submission" date="2017-08" db="EMBL/GenBank/DDBJ databases">
        <title>Acidophilic green algal genome provides insights into adaptation to an acidic environment.</title>
        <authorList>
            <person name="Hirooka S."/>
            <person name="Hirose Y."/>
            <person name="Kanesaki Y."/>
            <person name="Higuchi S."/>
            <person name="Fujiwara T."/>
            <person name="Onuma R."/>
            <person name="Era A."/>
            <person name="Ohbayashi R."/>
            <person name="Uzuka A."/>
            <person name="Nozaki H."/>
            <person name="Yoshikawa H."/>
            <person name="Miyagishima S.Y."/>
        </authorList>
    </citation>
    <scope>NUCLEOTIDE SEQUENCE [LARGE SCALE GENOMIC DNA]</scope>
    <source>
        <strain evidence="2 3">NIES-2499</strain>
    </source>
</reference>
<feature type="compositionally biased region" description="Polar residues" evidence="1">
    <location>
        <begin position="258"/>
        <end position="269"/>
    </location>
</feature>
<dbReference type="Gene3D" id="1.25.40.20">
    <property type="entry name" value="Ankyrin repeat-containing domain"/>
    <property type="match status" value="1"/>
</dbReference>
<evidence type="ECO:0000313" key="3">
    <source>
        <dbReference type="Proteomes" id="UP000232323"/>
    </source>
</evidence>
<keyword evidence="3" id="KW-1185">Reference proteome</keyword>
<evidence type="ECO:0000313" key="2">
    <source>
        <dbReference type="EMBL" id="GAX73245.1"/>
    </source>
</evidence>
<dbReference type="SUPFAM" id="SSF48403">
    <property type="entry name" value="Ankyrin repeat"/>
    <property type="match status" value="1"/>
</dbReference>
<name>A0A250WQX4_9CHLO</name>
<dbReference type="EMBL" id="BEGY01000002">
    <property type="protein sequence ID" value="GAX73245.1"/>
    <property type="molecule type" value="Genomic_DNA"/>
</dbReference>
<dbReference type="OrthoDB" id="563241at2759"/>
<proteinExistence type="predicted"/>
<comment type="caution">
    <text evidence="2">The sequence shown here is derived from an EMBL/GenBank/DDBJ whole genome shotgun (WGS) entry which is preliminary data.</text>
</comment>
<gene>
    <name evidence="2" type="ORF">CEUSTIGMA_g699.t1</name>
</gene>
<organism evidence="2 3">
    <name type="scientific">Chlamydomonas eustigma</name>
    <dbReference type="NCBI Taxonomy" id="1157962"/>
    <lineage>
        <taxon>Eukaryota</taxon>
        <taxon>Viridiplantae</taxon>
        <taxon>Chlorophyta</taxon>
        <taxon>core chlorophytes</taxon>
        <taxon>Chlorophyceae</taxon>
        <taxon>CS clade</taxon>
        <taxon>Chlamydomonadales</taxon>
        <taxon>Chlamydomonadaceae</taxon>
        <taxon>Chlamydomonas</taxon>
    </lineage>
</organism>
<accession>A0A250WQX4</accession>
<feature type="region of interest" description="Disordered" evidence="1">
    <location>
        <begin position="256"/>
        <end position="281"/>
    </location>
</feature>
<sequence length="644" mass="71853">MYSAVITNETILPQKSVDIAHIQLHSQQSLTPRVQNLPSSCSYSKTNLDKVRASYLKLLIKNIEAKSSPATSRDDELYNALVMGKGLTFRQAPEHLGEGICFFFGPTTRMKMRWNPSGFNTSTAQLVMECDGIEYYSLKRYGWRCCEPADHSTARLPSTALFKVKEKCKALRRRMLHNYVIGIKEKCEADTDQHQAVHSSSTSLLSTVKTVQAGACEAPSKAAYFTKFEIDKNKAIFRVYPELSLWECGVEELAGKSPQCSTSSEQVNNPPAKKRQRQSRKASSYDNIFINAGDADLQDSSTLHSIYIDFQQGASPAPLVPADTEGDDPLLCNVIAPPCNTSAFSQLLLPSLALAITPVPEALAVQYDTSLSEELFTVIHGPLEGHPSNFKKNKLHSLLIHHSVTLDTLQHHLALPSPDKMQGFCGHSFSLGIMEHRGQTTTAPIRPPFPHWILASHPSKLLDLDSKATDSCSQSLHPEMQIQLLVVCRDHLGDTAFDKLLQSVDSFDATALHRACTSSHPLVVRWLLNDISDMVWLPRPHRPSRKLLLAVTEHGWMAYHDACRHGQLENAVVFIRALAKVFSNEREHLDKILYQLSNKFFVSCRGDRLLEEACQRLGFKPRAALSAGDMVSLLKNLNRMSIER</sequence>
<protein>
    <submittedName>
        <fullName evidence="2">Uncharacterized protein</fullName>
    </submittedName>
</protein>
<evidence type="ECO:0000256" key="1">
    <source>
        <dbReference type="SAM" id="MobiDB-lite"/>
    </source>
</evidence>
<dbReference type="Proteomes" id="UP000232323">
    <property type="component" value="Unassembled WGS sequence"/>
</dbReference>
<dbReference type="InterPro" id="IPR036770">
    <property type="entry name" value="Ankyrin_rpt-contain_sf"/>
</dbReference>